<name>A0ABW2AU57_9MICO</name>
<keyword evidence="1" id="KW-1133">Transmembrane helix</keyword>
<reference evidence="3" key="1">
    <citation type="journal article" date="2019" name="Int. J. Syst. Evol. Microbiol.">
        <title>The Global Catalogue of Microorganisms (GCM) 10K type strain sequencing project: providing services to taxonomists for standard genome sequencing and annotation.</title>
        <authorList>
            <consortium name="The Broad Institute Genomics Platform"/>
            <consortium name="The Broad Institute Genome Sequencing Center for Infectious Disease"/>
            <person name="Wu L."/>
            <person name="Ma J."/>
        </authorList>
    </citation>
    <scope>NUCLEOTIDE SEQUENCE [LARGE SCALE GENOMIC DNA]</scope>
    <source>
        <strain evidence="3">NBRC 106593</strain>
    </source>
</reference>
<protein>
    <recommendedName>
        <fullName evidence="4">ABC transporter permease</fullName>
    </recommendedName>
</protein>
<keyword evidence="1" id="KW-0812">Transmembrane</keyword>
<feature type="transmembrane region" description="Helical" evidence="1">
    <location>
        <begin position="21"/>
        <end position="41"/>
    </location>
</feature>
<organism evidence="2 3">
    <name type="scientific">Branchiibius cervicis</name>
    <dbReference type="NCBI Taxonomy" id="908252"/>
    <lineage>
        <taxon>Bacteria</taxon>
        <taxon>Bacillati</taxon>
        <taxon>Actinomycetota</taxon>
        <taxon>Actinomycetes</taxon>
        <taxon>Micrococcales</taxon>
        <taxon>Dermacoccaceae</taxon>
        <taxon>Branchiibius</taxon>
    </lineage>
</organism>
<keyword evidence="1" id="KW-0472">Membrane</keyword>
<feature type="transmembrane region" description="Helical" evidence="1">
    <location>
        <begin position="61"/>
        <end position="79"/>
    </location>
</feature>
<evidence type="ECO:0000313" key="3">
    <source>
        <dbReference type="Proteomes" id="UP001596356"/>
    </source>
</evidence>
<accession>A0ABW2AU57</accession>
<dbReference type="EMBL" id="JBHSWJ010000002">
    <property type="protein sequence ID" value="MFC6714199.1"/>
    <property type="molecule type" value="Genomic_DNA"/>
</dbReference>
<sequence>MTGLSGLVRSEAVLLRRNPAVVLWVAVLPLVAAIVLGAIPATREPVKDLGGLSWFATYQPILLFFAVSILAVQALPDVLTKYREQGF</sequence>
<keyword evidence="3" id="KW-1185">Reference proteome</keyword>
<comment type="caution">
    <text evidence="2">The sequence shown here is derived from an EMBL/GenBank/DDBJ whole genome shotgun (WGS) entry which is preliminary data.</text>
</comment>
<evidence type="ECO:0000256" key="1">
    <source>
        <dbReference type="SAM" id="Phobius"/>
    </source>
</evidence>
<evidence type="ECO:0000313" key="2">
    <source>
        <dbReference type="EMBL" id="MFC6714199.1"/>
    </source>
</evidence>
<evidence type="ECO:0008006" key="4">
    <source>
        <dbReference type="Google" id="ProtNLM"/>
    </source>
</evidence>
<dbReference type="Proteomes" id="UP001596356">
    <property type="component" value="Unassembled WGS sequence"/>
</dbReference>
<proteinExistence type="predicted"/>
<gene>
    <name evidence="2" type="ORF">ACFQBT_10400</name>
</gene>
<dbReference type="RefSeq" id="WP_377822509.1">
    <property type="nucleotide sequence ID" value="NZ_JBHSWJ010000002.1"/>
</dbReference>